<feature type="compositionally biased region" description="Basic residues" evidence="4">
    <location>
        <begin position="964"/>
        <end position="988"/>
    </location>
</feature>
<feature type="region of interest" description="Disordered" evidence="4">
    <location>
        <begin position="1116"/>
        <end position="1207"/>
    </location>
</feature>
<dbReference type="EMBL" id="HBUF01627562">
    <property type="protein sequence ID" value="CAG6782460.1"/>
    <property type="molecule type" value="Transcribed_RNA"/>
</dbReference>
<reference evidence="6" key="1">
    <citation type="submission" date="2021-05" db="EMBL/GenBank/DDBJ databases">
        <authorList>
            <person name="Alioto T."/>
            <person name="Alioto T."/>
            <person name="Gomez Garrido J."/>
        </authorList>
    </citation>
    <scope>NUCLEOTIDE SEQUENCE</scope>
</reference>
<feature type="compositionally biased region" description="Acidic residues" evidence="4">
    <location>
        <begin position="994"/>
        <end position="1018"/>
    </location>
</feature>
<name>A0A8D9F9S6_9HEMI</name>
<dbReference type="InterPro" id="IPR011017">
    <property type="entry name" value="TRASH_dom"/>
</dbReference>
<dbReference type="EMBL" id="HBUF01627564">
    <property type="protein sequence ID" value="CAG6782471.1"/>
    <property type="molecule type" value="Transcribed_RNA"/>
</dbReference>
<feature type="compositionally biased region" description="Polar residues" evidence="4">
    <location>
        <begin position="824"/>
        <end position="838"/>
    </location>
</feature>
<feature type="region of interest" description="Disordered" evidence="4">
    <location>
        <begin position="95"/>
        <end position="139"/>
    </location>
</feature>
<feature type="region of interest" description="Disordered" evidence="4">
    <location>
        <begin position="45"/>
        <end position="69"/>
    </location>
</feature>
<evidence type="ECO:0000256" key="4">
    <source>
        <dbReference type="SAM" id="MobiDB-lite"/>
    </source>
</evidence>
<evidence type="ECO:0000256" key="3">
    <source>
        <dbReference type="ARBA" id="ARBA00022843"/>
    </source>
</evidence>
<feature type="compositionally biased region" description="Gly residues" evidence="4">
    <location>
        <begin position="954"/>
        <end position="963"/>
    </location>
</feature>
<keyword evidence="1" id="KW-1017">Isopeptide bond</keyword>
<dbReference type="Pfam" id="PF25561">
    <property type="entry name" value="QRICH1"/>
    <property type="match status" value="1"/>
</dbReference>
<feature type="region of interest" description="Disordered" evidence="4">
    <location>
        <begin position="823"/>
        <end position="858"/>
    </location>
</feature>
<feature type="compositionally biased region" description="Acidic residues" evidence="4">
    <location>
        <begin position="1123"/>
        <end position="1142"/>
    </location>
</feature>
<feature type="compositionally biased region" description="Polar residues" evidence="4">
    <location>
        <begin position="1073"/>
        <end position="1086"/>
    </location>
</feature>
<dbReference type="SMART" id="SM00746">
    <property type="entry name" value="TRASH"/>
    <property type="match status" value="4"/>
</dbReference>
<dbReference type="PANTHER" id="PTHR45736">
    <property type="entry name" value="ZINC FINGER MYM-TYPE PROTEIN"/>
    <property type="match status" value="1"/>
</dbReference>
<dbReference type="InterPro" id="IPR021893">
    <property type="entry name" value="ZMYM2-like_C"/>
</dbReference>
<evidence type="ECO:0000256" key="1">
    <source>
        <dbReference type="ARBA" id="ARBA00022499"/>
    </source>
</evidence>
<feature type="region of interest" description="Disordered" evidence="4">
    <location>
        <begin position="941"/>
        <end position="1024"/>
    </location>
</feature>
<feature type="domain" description="TRASH" evidence="5">
    <location>
        <begin position="335"/>
        <end position="374"/>
    </location>
</feature>
<accession>A0A8D9F9S6</accession>
<feature type="compositionally biased region" description="Low complexity" evidence="4">
    <location>
        <begin position="1057"/>
        <end position="1067"/>
    </location>
</feature>
<feature type="domain" description="TRASH" evidence="5">
    <location>
        <begin position="230"/>
        <end position="266"/>
    </location>
</feature>
<sequence length="1521" mass="167320">MANRRRESVQEEASTYENLIDVIDTNERIIDKDQEDLRQEIIKRVQQTKEVGTKKKPANSGAAAGDDDICIIDDDSDEVKESKPAGKISIKSVESLKQVSTESAKEKKTKPGPASVKAYPSAKKKTGAPPPTKGGSDVQPCAQCKKRQHCKFKLVDTSGSKTKTNMSFLHFCTEACVFKYQGIGVKKPVPAGVKVPPASPSSDSSSSLCMVAAQWSQSTGGNGSTLSRSCTWCSAPLSDDVNAEILSWETFEFCKVNCLQLFQRKIGALCSQCTQPVPVESLGKYCVRFGCNVNQFCVKTCLDGFKQNHRPCFYCQTNMSANRTLYRVEKKVLNSMSSGNKMSGSTMITVNTERSDNYFDFCDSACVRHYQEKFKVKYRVRDRCAVCRTLRPVQYQVDNSKVTASPTVLPPAEPLCSERCLKAFTFVNKINPVGCESCQTYFNDLVATNGQRQFYKIYFQGKFKLFCDKICHNYFVQSQRIIVECAWCKVKKYNFDMIVKNVNAHLAGQSYLCSMNCLTYMNVVSTNNASTTASSTSQKKLACDFCGEFKPPRFHLSQADNILKNFCSYGCTLNYQKKALGGAGGTVAAGLNVPGAKIVTSRDALKMNTKIAPAGRHAIPRTGQPASSGNNEIGGLIISDVRSLAASKQDNQSILAKKLLSGGSAAQKVGAPGGTTTVQFSAYKKTPPPGISGNGEAEIQLALKLNKPARMNNKVTQCRPMMITKGVYCKPMTNSKPVQTGEDIGRPIIIPIPVPIFIPNPMAMYSVPYPVPVPIPFPVPVPVFIPTTRNSARGIMQEIQNIREKIPSDPFEAELLLMAEMAENSSQPQGGKQVNTSDSEQEDENSDPLGRGASKENNVLPYANDLITSSGTVTIASTPYPTSTGGGGAVDYSLSHFLPAVDPLQSQEPEVESSIDAESSLQSSKIVKTAGPVAPRGVVVEDVVIPGPKKDSPGGRGTRGGRGGARRGRGGGRGRGRGGRGRGGRGRAQRYADSESEEEEEQEESEESEEEELEEDEYQPPVTTFVHSSSELASAVASIVAGDTNIPGNAIEEEQVVTPTRTVQTRRSLAASGASTGTYVESTNLTPQDFIPSEYLGHVIDDEGNLVYDATSGLRSPPGMYQSDEDFCPDYTEDVDDPDFEEELHPRKRKRSAAPQRRRSARSRLSGGSTSASSTAQIASVATPNRPSSSRSRGGSKRKLEPPAVAYTPNTNVVTTIVPAITETPKCSDEVSLKYMLGVDAINKFIVQKNVEIEKAFNEATGGAGTRAGRMGPKLFKTDLLSMTPDELNRILCYFIKEVRRPNGSEYAPDTMYYLCLCIQYYLIKHDRIDNIFCDPFYTSFILTLDGIAQNFIKAYNDTDVIVTRVEEEYLWESKQLGAYSPHTLINSLMYFNSKFFLRFSLMEHEKLSFQRLTINFKFGLNKKGPKILRMLIMDDSLKLTKIEIEEDLDQPLRCPVKLYEFYLSKCPDTVKNSYDLLYLSPEHSCVPESPIWFSNTKLDRDTVHRTLNRIKMVKEIVSIM</sequence>
<evidence type="ECO:0000313" key="6">
    <source>
        <dbReference type="EMBL" id="CAG6782471.1"/>
    </source>
</evidence>
<feature type="region of interest" description="Disordered" evidence="4">
    <location>
        <begin position="1057"/>
        <end position="1086"/>
    </location>
</feature>
<keyword evidence="2" id="KW-0597">Phosphoprotein</keyword>
<feature type="compositionally biased region" description="Low complexity" evidence="4">
    <location>
        <begin position="1163"/>
        <end position="1180"/>
    </location>
</feature>
<evidence type="ECO:0000259" key="5">
    <source>
        <dbReference type="SMART" id="SM00746"/>
    </source>
</evidence>
<feature type="domain" description="TRASH" evidence="5">
    <location>
        <begin position="543"/>
        <end position="579"/>
    </location>
</feature>
<feature type="compositionally biased region" description="Basic residues" evidence="4">
    <location>
        <begin position="1146"/>
        <end position="1162"/>
    </location>
</feature>
<keyword evidence="3" id="KW-0832">Ubl conjugation</keyword>
<dbReference type="InterPro" id="IPR051284">
    <property type="entry name" value="ZnF_MYMT-QRICH1"/>
</dbReference>
<dbReference type="Pfam" id="PF12012">
    <property type="entry name" value="DUF3504"/>
    <property type="match status" value="1"/>
</dbReference>
<feature type="domain" description="TRASH" evidence="5">
    <location>
        <begin position="270"/>
        <end position="309"/>
    </location>
</feature>
<dbReference type="InterPro" id="IPR057926">
    <property type="entry name" value="QRICH1_dom"/>
</dbReference>
<proteinExistence type="predicted"/>
<protein>
    <submittedName>
        <fullName evidence="6">Zinc finger MYM-type protein 4</fullName>
    </submittedName>
</protein>
<evidence type="ECO:0000256" key="2">
    <source>
        <dbReference type="ARBA" id="ARBA00022553"/>
    </source>
</evidence>
<dbReference type="PANTHER" id="PTHR45736:SF1">
    <property type="entry name" value="WITHOUT CHILDREN, ISOFORM B"/>
    <property type="match status" value="1"/>
</dbReference>
<organism evidence="6">
    <name type="scientific">Cacopsylla melanoneura</name>
    <dbReference type="NCBI Taxonomy" id="428564"/>
    <lineage>
        <taxon>Eukaryota</taxon>
        <taxon>Metazoa</taxon>
        <taxon>Ecdysozoa</taxon>
        <taxon>Arthropoda</taxon>
        <taxon>Hexapoda</taxon>
        <taxon>Insecta</taxon>
        <taxon>Pterygota</taxon>
        <taxon>Neoptera</taxon>
        <taxon>Paraneoptera</taxon>
        <taxon>Hemiptera</taxon>
        <taxon>Sternorrhyncha</taxon>
        <taxon>Psylloidea</taxon>
        <taxon>Psyllidae</taxon>
        <taxon>Psyllinae</taxon>
        <taxon>Cacopsylla</taxon>
    </lineage>
</organism>